<dbReference type="EMBL" id="RCHU02000001">
    <property type="protein sequence ID" value="KAL3610902.1"/>
    <property type="molecule type" value="Genomic_DNA"/>
</dbReference>
<accession>A0ACC4D190</accession>
<organism evidence="1 2">
    <name type="scientific">Populus alba</name>
    <name type="common">White poplar</name>
    <dbReference type="NCBI Taxonomy" id="43335"/>
    <lineage>
        <taxon>Eukaryota</taxon>
        <taxon>Viridiplantae</taxon>
        <taxon>Streptophyta</taxon>
        <taxon>Embryophyta</taxon>
        <taxon>Tracheophyta</taxon>
        <taxon>Spermatophyta</taxon>
        <taxon>Magnoliopsida</taxon>
        <taxon>eudicotyledons</taxon>
        <taxon>Gunneridae</taxon>
        <taxon>Pentapetalae</taxon>
        <taxon>rosids</taxon>
        <taxon>fabids</taxon>
        <taxon>Malpighiales</taxon>
        <taxon>Salicaceae</taxon>
        <taxon>Saliceae</taxon>
        <taxon>Populus</taxon>
    </lineage>
</organism>
<comment type="caution">
    <text evidence="1">The sequence shown here is derived from an EMBL/GenBank/DDBJ whole genome shotgun (WGS) entry which is preliminary data.</text>
</comment>
<sequence length="107" mass="11987">MASNQSEVRNQKVGIYFCICGLLPPFQFGLHAREIFLVIGPVEWQQICHVRTCLAHRSTLVQQVENKHPALPGSGTQIYSGAAVRNAPPQQHSSIQALDISKYRQYL</sequence>
<gene>
    <name evidence="1" type="ORF">D5086_001922</name>
</gene>
<dbReference type="Proteomes" id="UP000309997">
    <property type="component" value="Unassembled WGS sequence"/>
</dbReference>
<evidence type="ECO:0000313" key="1">
    <source>
        <dbReference type="EMBL" id="KAL3610902.1"/>
    </source>
</evidence>
<name>A0ACC4D190_POPAL</name>
<keyword evidence="2" id="KW-1185">Reference proteome</keyword>
<evidence type="ECO:0000313" key="2">
    <source>
        <dbReference type="Proteomes" id="UP000309997"/>
    </source>
</evidence>
<reference evidence="1 2" key="1">
    <citation type="journal article" date="2024" name="Plant Biotechnol. J.">
        <title>Genome and CRISPR/Cas9 system of a widespread forest tree (Populus alba) in the world.</title>
        <authorList>
            <person name="Liu Y.J."/>
            <person name="Jiang P.F."/>
            <person name="Han X.M."/>
            <person name="Li X.Y."/>
            <person name="Wang H.M."/>
            <person name="Wang Y.J."/>
            <person name="Wang X.X."/>
            <person name="Zeng Q.Y."/>
        </authorList>
    </citation>
    <scope>NUCLEOTIDE SEQUENCE [LARGE SCALE GENOMIC DNA]</scope>
    <source>
        <strain evidence="2">cv. PAL-ZL1</strain>
    </source>
</reference>
<protein>
    <submittedName>
        <fullName evidence="1">Uncharacterized protein</fullName>
    </submittedName>
</protein>
<proteinExistence type="predicted"/>